<organism evidence="2 4">
    <name type="scientific">Clostridium coskatii</name>
    <dbReference type="NCBI Taxonomy" id="1705578"/>
    <lineage>
        <taxon>Bacteria</taxon>
        <taxon>Bacillati</taxon>
        <taxon>Bacillota</taxon>
        <taxon>Clostridia</taxon>
        <taxon>Eubacteriales</taxon>
        <taxon>Clostridiaceae</taxon>
        <taxon>Clostridium</taxon>
    </lineage>
</organism>
<dbReference type="Pfam" id="PF25199">
    <property type="entry name" value="nSTAND_NTPase5"/>
    <property type="match status" value="1"/>
</dbReference>
<evidence type="ECO:0000313" key="4">
    <source>
        <dbReference type="Proteomes" id="UP000077384"/>
    </source>
</evidence>
<evidence type="ECO:0000313" key="3">
    <source>
        <dbReference type="EMBL" id="OBR93283.1"/>
    </source>
</evidence>
<name>A0A166U3W7_9CLOT</name>
<dbReference type="EMBL" id="LROR01000054">
    <property type="protein sequence ID" value="OBR93283.1"/>
    <property type="molecule type" value="Genomic_DNA"/>
</dbReference>
<reference evidence="2 4" key="1">
    <citation type="journal article" date="2015" name="Biotechnol. Bioeng.">
        <title>Genome sequence and phenotypic characterization of Caulobacter segnis.</title>
        <authorList>
            <person name="Patel S."/>
            <person name="Fletcher B."/>
            <person name="Scott D.C."/>
            <person name="Ely B."/>
        </authorList>
    </citation>
    <scope>NUCLEOTIDE SEQUENCE [LARGE SCALE GENOMIC DNA]</scope>
    <source>
        <strain evidence="2 4">PS02</strain>
    </source>
</reference>
<accession>A0A166U3W7</accession>
<evidence type="ECO:0000259" key="1">
    <source>
        <dbReference type="Pfam" id="PF25199"/>
    </source>
</evidence>
<dbReference type="Proteomes" id="UP000093694">
    <property type="component" value="Unassembled WGS sequence"/>
</dbReference>
<gene>
    <name evidence="3" type="ORF">CLCOS_27550</name>
    <name evidence="2" type="ORF">WX73_03085</name>
</gene>
<proteinExistence type="predicted"/>
<dbReference type="AlphaFoldDB" id="A0A166U3W7"/>
<reference evidence="3 5" key="2">
    <citation type="journal article" date="2016" name="Front. Microbiol.">
        <title>Industrial Acetogenic Biocatalysts: A Comparative Metabolic and Genomic Analysis.</title>
        <authorList>
            <person name="Bengelsdorf F."/>
            <person name="Poehlein A."/>
            <person name="Sonja S."/>
            <person name="Erz C."/>
            <person name="Hummel T."/>
            <person name="Hoffmeister S."/>
            <person name="Daniel R."/>
            <person name="Durre P."/>
        </authorList>
    </citation>
    <scope>NUCLEOTIDE SEQUENCE [LARGE SCALE GENOMIC DNA]</scope>
    <source>
        <strain evidence="3 5">PTA-10522</strain>
    </source>
</reference>
<comment type="caution">
    <text evidence="2">The sequence shown here is derived from an EMBL/GenBank/DDBJ whole genome shotgun (WGS) entry which is preliminary data.</text>
</comment>
<evidence type="ECO:0000313" key="5">
    <source>
        <dbReference type="Proteomes" id="UP000093694"/>
    </source>
</evidence>
<dbReference type="RefSeq" id="WP_063600299.1">
    <property type="nucleotide sequence ID" value="NZ_LITQ01000003.1"/>
</dbReference>
<dbReference type="EMBL" id="LITQ01000003">
    <property type="protein sequence ID" value="OAA94539.1"/>
    <property type="molecule type" value="Genomic_DNA"/>
</dbReference>
<dbReference type="InterPro" id="IPR027417">
    <property type="entry name" value="P-loop_NTPase"/>
</dbReference>
<feature type="domain" description="Novel STAND NTPase 5" evidence="1">
    <location>
        <begin position="330"/>
        <end position="462"/>
    </location>
</feature>
<dbReference type="PATRIC" id="fig|1705578.3.peg.2746"/>
<dbReference type="SUPFAM" id="SSF52540">
    <property type="entry name" value="P-loop containing nucleoside triphosphate hydrolases"/>
    <property type="match status" value="1"/>
</dbReference>
<evidence type="ECO:0000313" key="2">
    <source>
        <dbReference type="EMBL" id="OAA94539.1"/>
    </source>
</evidence>
<sequence>MNWNDDLIQRIKNGPRILFLGQKYLEIDNNENPMLKAIKQKFFNDDTSIENYNLFLRLSEVNNMELDLTLGWIQKRCERISAPEWLNAISNIYWNSIYTSSVDNVISKCFRNSWRTFKPIINNRIYPNDLRSITNLHGTFLFGNVSRITKSERPPLDEFELLEARDQAKELLKRLPSLITPFGVLIIEGYDFNNDWIKIEDLYPLINSLNRNQVHLFNCDINNISSNIFANKLIETDKLVIHKEGFSDFLLEAERKGIFNYDTLIAYDEQLELKRVTINKKRVNIPKNLYNDIIYSAIVLDDSINLPIDDLPHFKIIDEFKNFLLESSVRPIWDGYKRKFNICRTFEHILYNLIKDQLKQTFESDLIILYGQAGSGKTVSLGKVAYKLKCEEIAPILFIEKKNQKPDFEIIDRYCKWVEDSGAEKTIIFWDDSVNADQISQYNDLKHYLVTRGRKVVIIGSSYRVQDTNQNKDIKYTESKVNLDENEIKSFKAVLNRVYEEVPNNIDLETFSKDSNFLVLLYRLLPDTKTPLRKGINDETQENEKVLTNLMKMDGNEQHCNILAELLIAKLKEINFNFTDNAMVKDKYDYEESIDIQIQRITELIVVPGQFGLSVPIELILRIINKGFNEKIVKLFEKLDVFRITQRRNGNLEISPRHQVEAKLLVQYRIGSYQKQIDIIKELIENVKNSTAYGEDNEISFIVELLKNIGPNGKENSRGFMSFYMDIAKSLEIAREKYGVVNSRLMLQEAAFMREYVQQNNKSSMDLSEKIKTMENAEKIIKSAISIEEHTSNRKFKGFLYNELATNLGVRLREYINNNYKKKYLLNIASELQRAFNMTRKLDPDTYYPVDVLGWSSISLVDSKTLGESEKEEILANALSVFERVESENTSVKDRKDFIKRKLELSNKCKNSELSNQTFNKLLDMGSGAGIYLMCRQRLINIDMSKEINLSEVETCKSTIKYLKEFDEIINKDSRCLYLLLQLIWLVKSRKPIFYNEKQTLPFDKFCWQEINNIARKIIELDGEYANVPIRYIEALSYFHLGDFRRCIEVYKEIRNDEIYGRRRVIASHLASNEDGTIKVYSGTVESYKEETKSGRIYIDAPEIRSELFFSGKEFTSKETILHTTHEGLNIAFNFVSPYVIKGWGNK</sequence>
<dbReference type="Proteomes" id="UP000077384">
    <property type="component" value="Unassembled WGS sequence"/>
</dbReference>
<protein>
    <recommendedName>
        <fullName evidence="1">Novel STAND NTPase 5 domain-containing protein</fullName>
    </recommendedName>
</protein>
<keyword evidence="5" id="KW-1185">Reference proteome</keyword>
<dbReference type="InterPro" id="IPR057574">
    <property type="entry name" value="nSTAND_NTPase5_dom"/>
</dbReference>